<keyword evidence="2" id="KW-1185">Reference proteome</keyword>
<accession>A0ABT0HVP4</accession>
<sequence length="83" mass="9653">MHWIEHPTFFLKTLDQYASHQAIIFDGLDFGQVFFLLMRKRYSTLARHMVNLNGAFSSDTEAMALLQRRTMRITTPTTAELVC</sequence>
<comment type="caution">
    <text evidence="1">The sequence shown here is derived from an EMBL/GenBank/DDBJ whole genome shotgun (WGS) entry which is preliminary data.</text>
</comment>
<dbReference type="RefSeq" id="WP_248480356.1">
    <property type="nucleotide sequence ID" value="NZ_JALPRF010000009.1"/>
</dbReference>
<reference evidence="1 2" key="1">
    <citation type="submission" date="2022-04" db="EMBL/GenBank/DDBJ databases">
        <title>Spirosoma sp. strain RP8 genome sequencing and assembly.</title>
        <authorList>
            <person name="Jung Y."/>
        </authorList>
    </citation>
    <scope>NUCLEOTIDE SEQUENCE [LARGE SCALE GENOMIC DNA]</scope>
    <source>
        <strain evidence="1 2">RP8</strain>
    </source>
</reference>
<protein>
    <submittedName>
        <fullName evidence="1">Uncharacterized protein</fullName>
    </submittedName>
</protein>
<gene>
    <name evidence="1" type="ORF">M0L20_27235</name>
</gene>
<organism evidence="1 2">
    <name type="scientific">Spirosoma liriopis</name>
    <dbReference type="NCBI Taxonomy" id="2937440"/>
    <lineage>
        <taxon>Bacteria</taxon>
        <taxon>Pseudomonadati</taxon>
        <taxon>Bacteroidota</taxon>
        <taxon>Cytophagia</taxon>
        <taxon>Cytophagales</taxon>
        <taxon>Cytophagaceae</taxon>
        <taxon>Spirosoma</taxon>
    </lineage>
</organism>
<evidence type="ECO:0000313" key="1">
    <source>
        <dbReference type="EMBL" id="MCK8495590.1"/>
    </source>
</evidence>
<evidence type="ECO:0000313" key="2">
    <source>
        <dbReference type="Proteomes" id="UP001202180"/>
    </source>
</evidence>
<proteinExistence type="predicted"/>
<name>A0ABT0HVP4_9BACT</name>
<dbReference type="Proteomes" id="UP001202180">
    <property type="component" value="Unassembled WGS sequence"/>
</dbReference>
<dbReference type="PANTHER" id="PTHR36459:SF1">
    <property type="entry name" value="FATTY ACID DESATURASE DOMAIN-CONTAINING PROTEIN-RELATED"/>
    <property type="match status" value="1"/>
</dbReference>
<dbReference type="EMBL" id="JALPRF010000009">
    <property type="protein sequence ID" value="MCK8495590.1"/>
    <property type="molecule type" value="Genomic_DNA"/>
</dbReference>
<dbReference type="PANTHER" id="PTHR36459">
    <property type="entry name" value="ORF"/>
    <property type="match status" value="1"/>
</dbReference>